<feature type="chain" id="PRO_5014833426" evidence="1">
    <location>
        <begin position="22"/>
        <end position="129"/>
    </location>
</feature>
<accession>A0A2N3IH89</accession>
<feature type="signal peptide" evidence="1">
    <location>
        <begin position="1"/>
        <end position="21"/>
    </location>
</feature>
<proteinExistence type="predicted"/>
<name>A0A2N3IH89_9BACT</name>
<gene>
    <name evidence="2" type="ORF">Rain11_1283</name>
</gene>
<comment type="caution">
    <text evidence="2">The sequence shown here is derived from an EMBL/GenBank/DDBJ whole genome shotgun (WGS) entry which is preliminary data.</text>
</comment>
<keyword evidence="1" id="KW-0732">Signal</keyword>
<dbReference type="AlphaFoldDB" id="A0A2N3IH89"/>
<evidence type="ECO:0000313" key="2">
    <source>
        <dbReference type="EMBL" id="PKQ69720.1"/>
    </source>
</evidence>
<evidence type="ECO:0000256" key="1">
    <source>
        <dbReference type="SAM" id="SignalP"/>
    </source>
</evidence>
<reference evidence="2 3" key="1">
    <citation type="submission" date="2017-06" db="EMBL/GenBank/DDBJ databases">
        <title>Raineya orbicola gen. nov., sp. nov. a slightly thermophilic bacterium of the phylum Bacteroidetes and the description of Raineyaceae fam. nov.</title>
        <authorList>
            <person name="Albuquerque L."/>
            <person name="Polonia A.R.M."/>
            <person name="Barroso C."/>
            <person name="Froufe H.J.C."/>
            <person name="Lage O."/>
            <person name="Lobo-Da-Cunha A."/>
            <person name="Egas C."/>
            <person name="Da Costa M.S."/>
        </authorList>
    </citation>
    <scope>NUCLEOTIDE SEQUENCE [LARGE SCALE GENOMIC DNA]</scope>
    <source>
        <strain evidence="2 3">SPSPC-11</strain>
    </source>
</reference>
<evidence type="ECO:0000313" key="3">
    <source>
        <dbReference type="Proteomes" id="UP000233387"/>
    </source>
</evidence>
<sequence length="129" mass="14683">MFKKISLSAFFICVLVVMSFAQVNNFTMNYKGTVGNVKVTLSITSDWHNYQTTYTGTYYYDHVGKELSLRGVWLARLETIELTEVGDGNVVTGYFSLKGDPQKFYDVLTGTWTSLDKKRTLPVRLTKVN</sequence>
<dbReference type="RefSeq" id="WP_101358547.1">
    <property type="nucleotide sequence ID" value="NZ_NKXO01000017.1"/>
</dbReference>
<dbReference type="OrthoDB" id="638783at2"/>
<organism evidence="2 3">
    <name type="scientific">Raineya orbicola</name>
    <dbReference type="NCBI Taxonomy" id="2016530"/>
    <lineage>
        <taxon>Bacteria</taxon>
        <taxon>Pseudomonadati</taxon>
        <taxon>Bacteroidota</taxon>
        <taxon>Cytophagia</taxon>
        <taxon>Cytophagales</taxon>
        <taxon>Raineyaceae</taxon>
        <taxon>Raineya</taxon>
    </lineage>
</organism>
<dbReference type="EMBL" id="NKXO01000017">
    <property type="protein sequence ID" value="PKQ69720.1"/>
    <property type="molecule type" value="Genomic_DNA"/>
</dbReference>
<dbReference type="Proteomes" id="UP000233387">
    <property type="component" value="Unassembled WGS sequence"/>
</dbReference>
<keyword evidence="3" id="KW-1185">Reference proteome</keyword>
<protein>
    <submittedName>
        <fullName evidence="2">Uncharacterized protein</fullName>
    </submittedName>
</protein>